<sequence>MNLPNAITFSRLVMTAAFVVAVSQRSLAGYGTGLVLFIVAAVSDFVDGYLARKMGLVTPLGKLMDPLADKILVSAAFVFFTEKGLCPVWVTALIIGREFLVTGLRQIAVEAGQVLAADNLGKWKTTFQLAYLITGLVWLTGEKAKVLFPVVVPLKHLARPYAEGGWLQPVLLWGAVALTVISGWNYVWGARGLLVSKR</sequence>
<dbReference type="EMBL" id="JAENIK010000009">
    <property type="protein sequence ID" value="MBK1815679.1"/>
    <property type="molecule type" value="Genomic_DNA"/>
</dbReference>
<dbReference type="PIRSF" id="PIRSF000847">
    <property type="entry name" value="Phos_ph_gly_syn"/>
    <property type="match status" value="1"/>
</dbReference>
<dbReference type="EC" id="2.7.8.5" evidence="4 15"/>
<dbReference type="GO" id="GO:0008444">
    <property type="term" value="F:CDP-diacylglycerol-glycerol-3-phosphate 3-phosphatidyltransferase activity"/>
    <property type="evidence" value="ECO:0007669"/>
    <property type="project" value="UniProtKB-UniRule"/>
</dbReference>
<name>A0A934VBQ7_9BACT</name>
<comment type="pathway">
    <text evidence="2">Phospholipid metabolism; phosphatidylglycerol biosynthesis; phosphatidylglycerol from CDP-diacylglycerol: step 1/2.</text>
</comment>
<evidence type="ECO:0000256" key="7">
    <source>
        <dbReference type="ARBA" id="ARBA00022679"/>
    </source>
</evidence>
<dbReference type="GO" id="GO:0016020">
    <property type="term" value="C:membrane"/>
    <property type="evidence" value="ECO:0007669"/>
    <property type="project" value="UniProtKB-SubCell"/>
</dbReference>
<evidence type="ECO:0000256" key="12">
    <source>
        <dbReference type="ARBA" id="ARBA00023209"/>
    </source>
</evidence>
<evidence type="ECO:0000256" key="3">
    <source>
        <dbReference type="ARBA" id="ARBA00010441"/>
    </source>
</evidence>
<feature type="transmembrane region" description="Helical" evidence="17">
    <location>
        <begin position="170"/>
        <end position="188"/>
    </location>
</feature>
<protein>
    <recommendedName>
        <fullName evidence="5 15">CDP-diacylglycerol--glycerol-3-phosphate 3-phosphatidyltransferase</fullName>
        <ecNumber evidence="4 15">2.7.8.5</ecNumber>
    </recommendedName>
</protein>
<keyword evidence="19" id="KW-1185">Reference proteome</keyword>
<proteinExistence type="inferred from homology"/>
<evidence type="ECO:0000256" key="4">
    <source>
        <dbReference type="ARBA" id="ARBA00013170"/>
    </source>
</evidence>
<evidence type="ECO:0000256" key="15">
    <source>
        <dbReference type="NCBIfam" id="TIGR00560"/>
    </source>
</evidence>
<keyword evidence="13" id="KW-1208">Phospholipid metabolism</keyword>
<keyword evidence="7 16" id="KW-0808">Transferase</keyword>
<evidence type="ECO:0000256" key="2">
    <source>
        <dbReference type="ARBA" id="ARBA00005042"/>
    </source>
</evidence>
<dbReference type="NCBIfam" id="TIGR00560">
    <property type="entry name" value="pgsA"/>
    <property type="match status" value="1"/>
</dbReference>
<keyword evidence="9 17" id="KW-1133">Transmembrane helix</keyword>
<feature type="transmembrane region" description="Helical" evidence="17">
    <location>
        <begin position="6"/>
        <end position="23"/>
    </location>
</feature>
<gene>
    <name evidence="18" type="primary">pgsA</name>
    <name evidence="18" type="ORF">JIN84_08630</name>
</gene>
<evidence type="ECO:0000256" key="9">
    <source>
        <dbReference type="ARBA" id="ARBA00022989"/>
    </source>
</evidence>
<evidence type="ECO:0000256" key="6">
    <source>
        <dbReference type="ARBA" id="ARBA00022516"/>
    </source>
</evidence>
<evidence type="ECO:0000256" key="14">
    <source>
        <dbReference type="ARBA" id="ARBA00048586"/>
    </source>
</evidence>
<keyword evidence="6" id="KW-0444">Lipid biosynthesis</keyword>
<dbReference type="PANTHER" id="PTHR14269">
    <property type="entry name" value="CDP-DIACYLGLYCEROL--GLYCEROL-3-PHOSPHATE 3-PHOSPHATIDYLTRANSFERASE-RELATED"/>
    <property type="match status" value="1"/>
</dbReference>
<dbReference type="InterPro" id="IPR050324">
    <property type="entry name" value="CDP-alcohol_PTase-I"/>
</dbReference>
<dbReference type="PROSITE" id="PS00379">
    <property type="entry name" value="CDP_ALCOHOL_P_TRANSF"/>
    <property type="match status" value="1"/>
</dbReference>
<organism evidence="18 19">
    <name type="scientific">Luteolibacter yonseiensis</name>
    <dbReference type="NCBI Taxonomy" id="1144680"/>
    <lineage>
        <taxon>Bacteria</taxon>
        <taxon>Pseudomonadati</taxon>
        <taxon>Verrucomicrobiota</taxon>
        <taxon>Verrucomicrobiia</taxon>
        <taxon>Verrucomicrobiales</taxon>
        <taxon>Verrucomicrobiaceae</taxon>
        <taxon>Luteolibacter</taxon>
    </lineage>
</organism>
<dbReference type="InterPro" id="IPR004570">
    <property type="entry name" value="Phosphatidylglycerol_P_synth"/>
</dbReference>
<dbReference type="InterPro" id="IPR000462">
    <property type="entry name" value="CDP-OH_P_trans"/>
</dbReference>
<dbReference type="GO" id="GO:0046474">
    <property type="term" value="P:glycerophospholipid biosynthetic process"/>
    <property type="evidence" value="ECO:0007669"/>
    <property type="project" value="TreeGrafter"/>
</dbReference>
<evidence type="ECO:0000313" key="19">
    <source>
        <dbReference type="Proteomes" id="UP000600139"/>
    </source>
</evidence>
<feature type="transmembrane region" description="Helical" evidence="17">
    <location>
        <begin position="129"/>
        <end position="150"/>
    </location>
</feature>
<keyword evidence="10" id="KW-0443">Lipid metabolism</keyword>
<keyword evidence="11 17" id="KW-0472">Membrane</keyword>
<comment type="caution">
    <text evidence="18">The sequence shown here is derived from an EMBL/GenBank/DDBJ whole genome shotgun (WGS) entry which is preliminary data.</text>
</comment>
<feature type="transmembrane region" description="Helical" evidence="17">
    <location>
        <begin position="30"/>
        <end position="51"/>
    </location>
</feature>
<accession>A0A934VBQ7</accession>
<comment type="subcellular location">
    <subcellularLocation>
        <location evidence="1">Membrane</location>
        <topology evidence="1">Multi-pass membrane protein</topology>
    </subcellularLocation>
</comment>
<keyword evidence="12" id="KW-0594">Phospholipid biosynthesis</keyword>
<dbReference type="AlphaFoldDB" id="A0A934VBQ7"/>
<evidence type="ECO:0000256" key="10">
    <source>
        <dbReference type="ARBA" id="ARBA00023098"/>
    </source>
</evidence>
<evidence type="ECO:0000313" key="18">
    <source>
        <dbReference type="EMBL" id="MBK1815679.1"/>
    </source>
</evidence>
<keyword evidence="8 17" id="KW-0812">Transmembrane</keyword>
<evidence type="ECO:0000256" key="5">
    <source>
        <dbReference type="ARBA" id="ARBA00014944"/>
    </source>
</evidence>
<dbReference type="Proteomes" id="UP000600139">
    <property type="component" value="Unassembled WGS sequence"/>
</dbReference>
<evidence type="ECO:0000256" key="17">
    <source>
        <dbReference type="SAM" id="Phobius"/>
    </source>
</evidence>
<feature type="transmembrane region" description="Helical" evidence="17">
    <location>
        <begin position="71"/>
        <end position="95"/>
    </location>
</feature>
<comment type="similarity">
    <text evidence="3 16">Belongs to the CDP-alcohol phosphatidyltransferase class-I family.</text>
</comment>
<comment type="catalytic activity">
    <reaction evidence="14">
        <text>a CDP-1,2-diacyl-sn-glycerol + sn-glycerol 3-phosphate = a 1,2-diacyl-sn-glycero-3-phospho-(1'-sn-glycero-3'-phosphate) + CMP + H(+)</text>
        <dbReference type="Rhea" id="RHEA:12593"/>
        <dbReference type="ChEBI" id="CHEBI:15378"/>
        <dbReference type="ChEBI" id="CHEBI:57597"/>
        <dbReference type="ChEBI" id="CHEBI:58332"/>
        <dbReference type="ChEBI" id="CHEBI:60110"/>
        <dbReference type="ChEBI" id="CHEBI:60377"/>
        <dbReference type="EC" id="2.7.8.5"/>
    </reaction>
</comment>
<dbReference type="Pfam" id="PF01066">
    <property type="entry name" value="CDP-OH_P_transf"/>
    <property type="match status" value="1"/>
</dbReference>
<dbReference type="InterPro" id="IPR048254">
    <property type="entry name" value="CDP_ALCOHOL_P_TRANSF_CS"/>
</dbReference>
<dbReference type="Gene3D" id="1.20.120.1760">
    <property type="match status" value="1"/>
</dbReference>
<reference evidence="18" key="1">
    <citation type="submission" date="2021-01" db="EMBL/GenBank/DDBJ databases">
        <title>Modified the classification status of verrucomicrobia.</title>
        <authorList>
            <person name="Feng X."/>
        </authorList>
    </citation>
    <scope>NUCLEOTIDE SEQUENCE</scope>
    <source>
        <strain evidence="18">JCM 18052</strain>
    </source>
</reference>
<dbReference type="RefSeq" id="WP_200350637.1">
    <property type="nucleotide sequence ID" value="NZ_BAABHZ010000008.1"/>
</dbReference>
<evidence type="ECO:0000256" key="13">
    <source>
        <dbReference type="ARBA" id="ARBA00023264"/>
    </source>
</evidence>
<evidence type="ECO:0000256" key="1">
    <source>
        <dbReference type="ARBA" id="ARBA00004141"/>
    </source>
</evidence>
<dbReference type="PANTHER" id="PTHR14269:SF62">
    <property type="entry name" value="CDP-DIACYLGLYCEROL--GLYCEROL-3-PHOSPHATE 3-PHOSPHATIDYLTRANSFERASE 1, CHLOROPLASTIC"/>
    <property type="match status" value="1"/>
</dbReference>
<dbReference type="InterPro" id="IPR043130">
    <property type="entry name" value="CDP-OH_PTrfase_TM_dom"/>
</dbReference>
<evidence type="ECO:0000256" key="8">
    <source>
        <dbReference type="ARBA" id="ARBA00022692"/>
    </source>
</evidence>
<evidence type="ECO:0000256" key="16">
    <source>
        <dbReference type="RuleBase" id="RU003750"/>
    </source>
</evidence>
<evidence type="ECO:0000256" key="11">
    <source>
        <dbReference type="ARBA" id="ARBA00023136"/>
    </source>
</evidence>